<evidence type="ECO:0000256" key="4">
    <source>
        <dbReference type="ARBA" id="ARBA00022692"/>
    </source>
</evidence>
<feature type="transmembrane region" description="Helical" evidence="8">
    <location>
        <begin position="115"/>
        <end position="134"/>
    </location>
</feature>
<feature type="transmembrane region" description="Helical" evidence="8">
    <location>
        <begin position="140"/>
        <end position="163"/>
    </location>
</feature>
<comment type="subcellular location">
    <subcellularLocation>
        <location evidence="1">Membrane</location>
        <topology evidence="1">Multi-pass membrane protein</topology>
    </subcellularLocation>
</comment>
<sequence length="548" mass="58701">MTDVEASVEESTINDAAAAPQDVENESGGSVAPKGEPPSPRHIHGLKWFIAVCAILSSTFLFSLDNTVVADVQPNIVNDFGSAEKLPWVGAAFGLGATSILPWGKAYGVFNIKWLYVGTVIIFEIGSAICGAANNMTALILGRVIAGVGGSGMYSGCLTYLAITTTPNEQPVLMSLVGMVWAVGTVLGPVVGGAFADSSATWRWAFYINLVIGAIFAPAYLFLLPDIDMQRNTPLAQKLKQVDWLGLFFFYAGMVCLIVAINFGGSVYSWSSGAEIAFWVVGGISWIIFGLTQHFTPFIQKAHRLYPTQLMRRPLLLNLQFQLFLSSGVLLGAAYYIPLYFQFAQGDSALQAAVRLLPYIMMVAAFALINGALMTKLGYYMPWYTFGGALILIGSALMYTVDISTKIGNVYGYTVLMGIGVGSYVHACYPVAQNLVGPTEIPDVISFMSVAQSTGITVFLAVMGTVYNNGAILKVQAVLPDATKAGVLEALTGTTSVIFDSLDEAVRSDVIGAIIEAMKPVWLILVVAGALSFVLSFFLGRDRLFGKR</sequence>
<dbReference type="SUPFAM" id="SSF103473">
    <property type="entry name" value="MFS general substrate transporter"/>
    <property type="match status" value="2"/>
</dbReference>
<dbReference type="PANTHER" id="PTHR23501">
    <property type="entry name" value="MAJOR FACILITATOR SUPERFAMILY"/>
    <property type="match status" value="1"/>
</dbReference>
<keyword evidence="11" id="KW-1185">Reference proteome</keyword>
<proteinExistence type="inferred from homology"/>
<dbReference type="InterPro" id="IPR011701">
    <property type="entry name" value="MFS"/>
</dbReference>
<evidence type="ECO:0000256" key="6">
    <source>
        <dbReference type="ARBA" id="ARBA00023136"/>
    </source>
</evidence>
<feature type="transmembrane region" description="Helical" evidence="8">
    <location>
        <begin position="444"/>
        <end position="467"/>
    </location>
</feature>
<keyword evidence="4 8" id="KW-0812">Transmembrane</keyword>
<protein>
    <submittedName>
        <fullName evidence="10">Efflux pump antibiotic resistance protein</fullName>
    </submittedName>
</protein>
<feature type="transmembrane region" description="Helical" evidence="8">
    <location>
        <begin position="315"/>
        <end position="337"/>
    </location>
</feature>
<feature type="transmembrane region" description="Helical" evidence="8">
    <location>
        <begin position="48"/>
        <end position="66"/>
    </location>
</feature>
<comment type="similarity">
    <text evidence="2">Belongs to the major facilitator superfamily. TCR/Tet family.</text>
</comment>
<evidence type="ECO:0000256" key="2">
    <source>
        <dbReference type="ARBA" id="ARBA00007520"/>
    </source>
</evidence>
<feature type="transmembrane region" description="Helical" evidence="8">
    <location>
        <begin position="276"/>
        <end position="295"/>
    </location>
</feature>
<gene>
    <name evidence="10" type="ORF">N7517_006204</name>
</gene>
<evidence type="ECO:0000256" key="7">
    <source>
        <dbReference type="SAM" id="MobiDB-lite"/>
    </source>
</evidence>
<dbReference type="PANTHER" id="PTHR23501:SF12">
    <property type="entry name" value="MAJOR FACILITATOR SUPERFAMILY (MFS) PROFILE DOMAIN-CONTAINING PROTEIN-RELATED"/>
    <property type="match status" value="1"/>
</dbReference>
<dbReference type="GeneID" id="81463117"/>
<dbReference type="EMBL" id="JAPZBT010000002">
    <property type="protein sequence ID" value="KAJ5374198.1"/>
    <property type="molecule type" value="Genomic_DNA"/>
</dbReference>
<evidence type="ECO:0000256" key="8">
    <source>
        <dbReference type="SAM" id="Phobius"/>
    </source>
</evidence>
<name>A0A9W9V9S7_9EURO</name>
<dbReference type="FunFam" id="1.20.1250.20:FF:000429">
    <property type="entry name" value="MFS drug efflux transporter, putative"/>
    <property type="match status" value="1"/>
</dbReference>
<dbReference type="Gene3D" id="1.20.1250.20">
    <property type="entry name" value="MFS general substrate transporter like domains"/>
    <property type="match status" value="2"/>
</dbReference>
<dbReference type="GO" id="GO:0005886">
    <property type="term" value="C:plasma membrane"/>
    <property type="evidence" value="ECO:0007669"/>
    <property type="project" value="TreeGrafter"/>
</dbReference>
<reference evidence="10" key="2">
    <citation type="journal article" date="2023" name="IMA Fungus">
        <title>Comparative genomic study of the Penicillium genus elucidates a diverse pangenome and 15 lateral gene transfer events.</title>
        <authorList>
            <person name="Petersen C."/>
            <person name="Sorensen T."/>
            <person name="Nielsen M.R."/>
            <person name="Sondergaard T.E."/>
            <person name="Sorensen J.L."/>
            <person name="Fitzpatrick D.A."/>
            <person name="Frisvad J.C."/>
            <person name="Nielsen K.L."/>
        </authorList>
    </citation>
    <scope>NUCLEOTIDE SEQUENCE</scope>
    <source>
        <strain evidence="10">IBT 3081</strain>
    </source>
</reference>
<dbReference type="OrthoDB" id="10021397at2759"/>
<feature type="transmembrane region" description="Helical" evidence="8">
    <location>
        <begin position="521"/>
        <end position="540"/>
    </location>
</feature>
<dbReference type="Proteomes" id="UP001147752">
    <property type="component" value="Unassembled WGS sequence"/>
</dbReference>
<comment type="caution">
    <text evidence="10">The sequence shown here is derived from an EMBL/GenBank/DDBJ whole genome shotgun (WGS) entry which is preliminary data.</text>
</comment>
<evidence type="ECO:0000259" key="9">
    <source>
        <dbReference type="PROSITE" id="PS50850"/>
    </source>
</evidence>
<organism evidence="10 11">
    <name type="scientific">Penicillium concentricum</name>
    <dbReference type="NCBI Taxonomy" id="293559"/>
    <lineage>
        <taxon>Eukaryota</taxon>
        <taxon>Fungi</taxon>
        <taxon>Dikarya</taxon>
        <taxon>Ascomycota</taxon>
        <taxon>Pezizomycotina</taxon>
        <taxon>Eurotiomycetes</taxon>
        <taxon>Eurotiomycetidae</taxon>
        <taxon>Eurotiales</taxon>
        <taxon>Aspergillaceae</taxon>
        <taxon>Penicillium</taxon>
    </lineage>
</organism>
<feature type="domain" description="Major facilitator superfamily (MFS) profile" evidence="9">
    <location>
        <begin position="51"/>
        <end position="544"/>
    </location>
</feature>
<evidence type="ECO:0000256" key="1">
    <source>
        <dbReference type="ARBA" id="ARBA00004141"/>
    </source>
</evidence>
<feature type="transmembrane region" description="Helical" evidence="8">
    <location>
        <begin position="381"/>
        <end position="399"/>
    </location>
</feature>
<feature type="transmembrane region" description="Helical" evidence="8">
    <location>
        <begin position="244"/>
        <end position="264"/>
    </location>
</feature>
<evidence type="ECO:0000313" key="11">
    <source>
        <dbReference type="Proteomes" id="UP001147752"/>
    </source>
</evidence>
<feature type="region of interest" description="Disordered" evidence="7">
    <location>
        <begin position="1"/>
        <end position="38"/>
    </location>
</feature>
<feature type="transmembrane region" description="Helical" evidence="8">
    <location>
        <begin position="411"/>
        <end position="432"/>
    </location>
</feature>
<feature type="transmembrane region" description="Helical" evidence="8">
    <location>
        <begin position="204"/>
        <end position="223"/>
    </location>
</feature>
<dbReference type="AlphaFoldDB" id="A0A9W9V9S7"/>
<dbReference type="Pfam" id="PF07690">
    <property type="entry name" value="MFS_1"/>
    <property type="match status" value="1"/>
</dbReference>
<keyword evidence="3" id="KW-0813">Transport</keyword>
<feature type="transmembrane region" description="Helical" evidence="8">
    <location>
        <begin position="172"/>
        <end position="192"/>
    </location>
</feature>
<evidence type="ECO:0000256" key="3">
    <source>
        <dbReference type="ARBA" id="ARBA00022448"/>
    </source>
</evidence>
<accession>A0A9W9V9S7</accession>
<reference evidence="10" key="1">
    <citation type="submission" date="2022-12" db="EMBL/GenBank/DDBJ databases">
        <authorList>
            <person name="Petersen C."/>
        </authorList>
    </citation>
    <scope>NUCLEOTIDE SEQUENCE</scope>
    <source>
        <strain evidence="10">IBT 3081</strain>
    </source>
</reference>
<dbReference type="RefSeq" id="XP_056580184.1">
    <property type="nucleotide sequence ID" value="XM_056723934.1"/>
</dbReference>
<evidence type="ECO:0000313" key="10">
    <source>
        <dbReference type="EMBL" id="KAJ5374198.1"/>
    </source>
</evidence>
<feature type="transmembrane region" description="Helical" evidence="8">
    <location>
        <begin position="349"/>
        <end position="369"/>
    </location>
</feature>
<keyword evidence="5 8" id="KW-1133">Transmembrane helix</keyword>
<dbReference type="GO" id="GO:0022857">
    <property type="term" value="F:transmembrane transporter activity"/>
    <property type="evidence" value="ECO:0007669"/>
    <property type="project" value="InterPro"/>
</dbReference>
<dbReference type="InterPro" id="IPR020846">
    <property type="entry name" value="MFS_dom"/>
</dbReference>
<keyword evidence="6 8" id="KW-0472">Membrane</keyword>
<dbReference type="PROSITE" id="PS50850">
    <property type="entry name" value="MFS"/>
    <property type="match status" value="1"/>
</dbReference>
<dbReference type="InterPro" id="IPR036259">
    <property type="entry name" value="MFS_trans_sf"/>
</dbReference>
<evidence type="ECO:0000256" key="5">
    <source>
        <dbReference type="ARBA" id="ARBA00022989"/>
    </source>
</evidence>